<keyword evidence="4" id="KW-1185">Reference proteome</keyword>
<dbReference type="Pfam" id="PF02321">
    <property type="entry name" value="OEP"/>
    <property type="match status" value="2"/>
</dbReference>
<dbReference type="SUPFAM" id="SSF56954">
    <property type="entry name" value="Outer membrane efflux proteins (OEP)"/>
    <property type="match status" value="1"/>
</dbReference>
<evidence type="ECO:0000313" key="4">
    <source>
        <dbReference type="Proteomes" id="UP000199403"/>
    </source>
</evidence>
<dbReference type="NCBIfam" id="TIGR01845">
    <property type="entry name" value="outer_NodT"/>
    <property type="match status" value="1"/>
</dbReference>
<dbReference type="GO" id="GO:0015562">
    <property type="term" value="F:efflux transmembrane transporter activity"/>
    <property type="evidence" value="ECO:0007669"/>
    <property type="project" value="InterPro"/>
</dbReference>
<evidence type="ECO:0000256" key="1">
    <source>
        <dbReference type="ARBA" id="ARBA00007613"/>
    </source>
</evidence>
<dbReference type="PANTHER" id="PTHR30203:SF30">
    <property type="entry name" value="OUTER MEMBRANE PROTEIN-RELATED"/>
    <property type="match status" value="1"/>
</dbReference>
<evidence type="ECO:0000313" key="3">
    <source>
        <dbReference type="EMBL" id="SEJ08528.1"/>
    </source>
</evidence>
<dbReference type="Proteomes" id="UP000199403">
    <property type="component" value="Unassembled WGS sequence"/>
</dbReference>
<dbReference type="InterPro" id="IPR010131">
    <property type="entry name" value="MdtP/NodT-like"/>
</dbReference>
<sequence length="473" mass="53432">MFFSNKSFLLQLLAAVALTVTYSCKSIEVPVLPEMEPVPETFLDIADSSSIGDISWEAFFNDPNLVQLIEAGLENNLDLRMALERIEIARTQFRISKGAIYPTMDGIVRYRSGDIRPNLLGGTINGDRNVVNRLENNFIGFQSTWEIDVWGKLRDRKEASFEQFLATENGRHVVVTNMVAEIAKLYYELLGMDIELETIERNIEFQEMALELIKIQKMAGRATELAVQQFSAQLLSTKSLAIEKRQEIIETENNLNFILGRFPAPIPRASSLLEIKLPYAMDVGLPSDMLLRRPDIQQAEHELRAANYNVEAARKEFLPSFSFTPYVGLNDRSLPAAFEMPGGLTIGLLGGLTAPIFAQNRIQAGFDREIASNKIALYNYQQRILDGYREVMNQLQRIENLRTVYSLRDEETAVLLNAVSTSNELFRGGYATYLEVITAQSRVLEAELSKTNTRIEMFLTVVDLYRALGGGWK</sequence>
<comment type="subcellular location">
    <subcellularLocation>
        <location evidence="2">Cell membrane</location>
        <topology evidence="2">Lipid-anchor</topology>
    </subcellularLocation>
</comment>
<keyword evidence="2 3" id="KW-0449">Lipoprotein</keyword>
<dbReference type="OrthoDB" id="9770517at2"/>
<name>A0A1H6VV18_9BACT</name>
<dbReference type="InterPro" id="IPR003423">
    <property type="entry name" value="OMP_efflux"/>
</dbReference>
<keyword evidence="2" id="KW-0472">Membrane</keyword>
<keyword evidence="2" id="KW-0564">Palmitate</keyword>
<dbReference type="EMBL" id="FNZH01000002">
    <property type="protein sequence ID" value="SEJ08528.1"/>
    <property type="molecule type" value="Genomic_DNA"/>
</dbReference>
<evidence type="ECO:0000256" key="2">
    <source>
        <dbReference type="RuleBase" id="RU362097"/>
    </source>
</evidence>
<gene>
    <name evidence="3" type="ORF">SAMN05192553_102312</name>
</gene>
<dbReference type="STRING" id="1416801.SAMN05192553_102312"/>
<accession>A0A1H6VV18</accession>
<dbReference type="RefSeq" id="WP_092171046.1">
    <property type="nucleotide sequence ID" value="NZ_FNZH01000002.1"/>
</dbReference>
<dbReference type="PROSITE" id="PS51257">
    <property type="entry name" value="PROKAR_LIPOPROTEIN"/>
    <property type="match status" value="1"/>
</dbReference>
<reference evidence="4" key="1">
    <citation type="submission" date="2016-10" db="EMBL/GenBank/DDBJ databases">
        <authorList>
            <person name="Varghese N."/>
            <person name="Submissions S."/>
        </authorList>
    </citation>
    <scope>NUCLEOTIDE SEQUENCE [LARGE SCALE GENOMIC DNA]</scope>
    <source>
        <strain evidence="4">IBRC-M 10761</strain>
    </source>
</reference>
<dbReference type="GO" id="GO:0005886">
    <property type="term" value="C:plasma membrane"/>
    <property type="evidence" value="ECO:0007669"/>
    <property type="project" value="UniProtKB-SubCell"/>
</dbReference>
<dbReference type="PANTHER" id="PTHR30203">
    <property type="entry name" value="OUTER MEMBRANE CATION EFFLUX PROTEIN"/>
    <property type="match status" value="1"/>
</dbReference>
<organism evidence="3 4">
    <name type="scientific">Cyclobacterium xiamenense</name>
    <dbReference type="NCBI Taxonomy" id="1297121"/>
    <lineage>
        <taxon>Bacteria</taxon>
        <taxon>Pseudomonadati</taxon>
        <taxon>Bacteroidota</taxon>
        <taxon>Cytophagia</taxon>
        <taxon>Cytophagales</taxon>
        <taxon>Cyclobacteriaceae</taxon>
        <taxon>Cyclobacterium</taxon>
    </lineage>
</organism>
<keyword evidence="2" id="KW-1134">Transmembrane beta strand</keyword>
<protein>
    <submittedName>
        <fullName evidence="3">Efflux transporter, outer membrane factor (OMF) lipoprotein, NodT family</fullName>
    </submittedName>
</protein>
<dbReference type="AlphaFoldDB" id="A0A1H6VV18"/>
<keyword evidence="2" id="KW-0812">Transmembrane</keyword>
<dbReference type="Gene3D" id="2.20.200.10">
    <property type="entry name" value="Outer membrane efflux proteins (OEP)"/>
    <property type="match status" value="1"/>
</dbReference>
<comment type="similarity">
    <text evidence="1 2">Belongs to the outer membrane factor (OMF) (TC 1.B.17) family.</text>
</comment>
<proteinExistence type="inferred from homology"/>
<dbReference type="Gene3D" id="1.20.1600.10">
    <property type="entry name" value="Outer membrane efflux proteins (OEP)"/>
    <property type="match status" value="1"/>
</dbReference>